<keyword evidence="2" id="KW-1003">Cell membrane</keyword>
<dbReference type="Ensembl" id="ENSNBRT00000013106.1">
    <property type="protein sequence ID" value="ENSNBRP00000012742.1"/>
    <property type="gene ID" value="ENSNBRG00000009934.1"/>
</dbReference>
<evidence type="ECO:0000256" key="12">
    <source>
        <dbReference type="SAM" id="SignalP"/>
    </source>
</evidence>
<keyword evidence="9" id="KW-0325">Glycoprotein</keyword>
<dbReference type="SUPFAM" id="SSF48726">
    <property type="entry name" value="Immunoglobulin"/>
    <property type="match status" value="1"/>
</dbReference>
<dbReference type="GeneTree" id="ENSGT01020000230622"/>
<feature type="transmembrane region" description="Helical" evidence="11">
    <location>
        <begin position="193"/>
        <end position="212"/>
    </location>
</feature>
<dbReference type="Proteomes" id="UP000261580">
    <property type="component" value="Unassembled WGS sequence"/>
</dbReference>
<keyword evidence="8" id="KW-0675">Receptor</keyword>
<dbReference type="GO" id="GO:0009897">
    <property type="term" value="C:external side of plasma membrane"/>
    <property type="evidence" value="ECO:0007669"/>
    <property type="project" value="TreeGrafter"/>
</dbReference>
<evidence type="ECO:0000256" key="4">
    <source>
        <dbReference type="ARBA" id="ARBA00022729"/>
    </source>
</evidence>
<evidence type="ECO:0000256" key="9">
    <source>
        <dbReference type="ARBA" id="ARBA00023180"/>
    </source>
</evidence>
<keyword evidence="7" id="KW-1015">Disulfide bond</keyword>
<sequence>SMKMSRIMAGIKCVVFLMVLILQWTHARGGLNADDVSLPVVADAEVFSGDLNVHSFYNNKDQLKLQSERFRGRTSLFNDQISAGIASLQLTKVEVQDEGRYKCYTSTDRGNQESFINLKIKGKQQYIYIYLFKKFLCFVFCFVLLCFVLFCFVLRDAGVEPARETDPRWKNTEHSNHDSTLPSKITSCLQSRLIMAGIKCVVFLVVLIFQWTHARGGE</sequence>
<dbReference type="InterPro" id="IPR036179">
    <property type="entry name" value="Ig-like_dom_sf"/>
</dbReference>
<keyword evidence="5 11" id="KW-1133">Transmembrane helix</keyword>
<dbReference type="GO" id="GO:0006955">
    <property type="term" value="P:immune response"/>
    <property type="evidence" value="ECO:0007669"/>
    <property type="project" value="TreeGrafter"/>
</dbReference>
<evidence type="ECO:0000256" key="5">
    <source>
        <dbReference type="ARBA" id="ARBA00022989"/>
    </source>
</evidence>
<dbReference type="GO" id="GO:0007166">
    <property type="term" value="P:cell surface receptor signaling pathway"/>
    <property type="evidence" value="ECO:0007669"/>
    <property type="project" value="TreeGrafter"/>
</dbReference>
<evidence type="ECO:0000256" key="1">
    <source>
        <dbReference type="ARBA" id="ARBA00004251"/>
    </source>
</evidence>
<evidence type="ECO:0000313" key="14">
    <source>
        <dbReference type="Proteomes" id="UP000261580"/>
    </source>
</evidence>
<feature type="transmembrane region" description="Helical" evidence="11">
    <location>
        <begin position="127"/>
        <end position="154"/>
    </location>
</feature>
<accession>A0A3Q4H8F7</accession>
<evidence type="ECO:0000256" key="8">
    <source>
        <dbReference type="ARBA" id="ARBA00023170"/>
    </source>
</evidence>
<evidence type="ECO:0008006" key="15">
    <source>
        <dbReference type="Google" id="ProtNLM"/>
    </source>
</evidence>
<dbReference type="PANTHER" id="PTHR25466:SF14">
    <property type="entry name" value="BUTYROPHILIN SUBFAMILY 2 MEMBER A2-LIKE-RELATED"/>
    <property type="match status" value="1"/>
</dbReference>
<dbReference type="PANTHER" id="PTHR25466">
    <property type="entry name" value="T-LYMPHOCYTE ACTIVATION ANTIGEN"/>
    <property type="match status" value="1"/>
</dbReference>
<keyword evidence="4 12" id="KW-0732">Signal</keyword>
<dbReference type="GO" id="GO:0031295">
    <property type="term" value="P:T cell costimulation"/>
    <property type="evidence" value="ECO:0007669"/>
    <property type="project" value="TreeGrafter"/>
</dbReference>
<evidence type="ECO:0000256" key="11">
    <source>
        <dbReference type="SAM" id="Phobius"/>
    </source>
</evidence>
<dbReference type="InterPro" id="IPR051713">
    <property type="entry name" value="T-cell_Activation_Regulation"/>
</dbReference>
<keyword evidence="14" id="KW-1185">Reference proteome</keyword>
<protein>
    <recommendedName>
        <fullName evidence="15">Immunoglobulin V-set domain-containing protein</fullName>
    </recommendedName>
</protein>
<organism evidence="13 14">
    <name type="scientific">Neolamprologus brichardi</name>
    <name type="common">Fairy cichlid</name>
    <name type="synonym">Lamprologus brichardi</name>
    <dbReference type="NCBI Taxonomy" id="32507"/>
    <lineage>
        <taxon>Eukaryota</taxon>
        <taxon>Metazoa</taxon>
        <taxon>Chordata</taxon>
        <taxon>Craniata</taxon>
        <taxon>Vertebrata</taxon>
        <taxon>Euteleostomi</taxon>
        <taxon>Actinopterygii</taxon>
        <taxon>Neopterygii</taxon>
        <taxon>Teleostei</taxon>
        <taxon>Neoteleostei</taxon>
        <taxon>Acanthomorphata</taxon>
        <taxon>Ovalentaria</taxon>
        <taxon>Cichlomorphae</taxon>
        <taxon>Cichliformes</taxon>
        <taxon>Cichlidae</taxon>
        <taxon>African cichlids</taxon>
        <taxon>Pseudocrenilabrinae</taxon>
        <taxon>Lamprologini</taxon>
        <taxon>Neolamprologus</taxon>
    </lineage>
</organism>
<reference evidence="13" key="2">
    <citation type="submission" date="2025-09" db="UniProtKB">
        <authorList>
            <consortium name="Ensembl"/>
        </authorList>
    </citation>
    <scope>IDENTIFICATION</scope>
</reference>
<dbReference type="Gene3D" id="2.60.40.10">
    <property type="entry name" value="Immunoglobulins"/>
    <property type="match status" value="1"/>
</dbReference>
<proteinExistence type="predicted"/>
<dbReference type="InterPro" id="IPR013783">
    <property type="entry name" value="Ig-like_fold"/>
</dbReference>
<keyword evidence="6 11" id="KW-0472">Membrane</keyword>
<name>A0A3Q4H8F7_NEOBR</name>
<evidence type="ECO:0000256" key="10">
    <source>
        <dbReference type="ARBA" id="ARBA00023319"/>
    </source>
</evidence>
<dbReference type="GO" id="GO:0071222">
    <property type="term" value="P:cellular response to lipopolysaccharide"/>
    <property type="evidence" value="ECO:0007669"/>
    <property type="project" value="TreeGrafter"/>
</dbReference>
<dbReference type="GO" id="GO:0042102">
    <property type="term" value="P:positive regulation of T cell proliferation"/>
    <property type="evidence" value="ECO:0007669"/>
    <property type="project" value="TreeGrafter"/>
</dbReference>
<evidence type="ECO:0000256" key="7">
    <source>
        <dbReference type="ARBA" id="ARBA00023157"/>
    </source>
</evidence>
<dbReference type="FunFam" id="2.60.40.10:FF:000142">
    <property type="entry name" value="V-set domain-containing T-cell activation inhibitor 1"/>
    <property type="match status" value="1"/>
</dbReference>
<evidence type="ECO:0000313" key="13">
    <source>
        <dbReference type="Ensembl" id="ENSNBRP00000012742.1"/>
    </source>
</evidence>
<dbReference type="GO" id="GO:0042130">
    <property type="term" value="P:negative regulation of T cell proliferation"/>
    <property type="evidence" value="ECO:0007669"/>
    <property type="project" value="TreeGrafter"/>
</dbReference>
<evidence type="ECO:0000256" key="2">
    <source>
        <dbReference type="ARBA" id="ARBA00022475"/>
    </source>
</evidence>
<dbReference type="STRING" id="32507.ENSNBRP00000012742"/>
<dbReference type="AlphaFoldDB" id="A0A3Q4H8F7"/>
<reference evidence="13" key="1">
    <citation type="submission" date="2025-08" db="UniProtKB">
        <authorList>
            <consortium name="Ensembl"/>
        </authorList>
    </citation>
    <scope>IDENTIFICATION</scope>
</reference>
<evidence type="ECO:0000256" key="6">
    <source>
        <dbReference type="ARBA" id="ARBA00023136"/>
    </source>
</evidence>
<keyword evidence="3 11" id="KW-0812">Transmembrane</keyword>
<dbReference type="Bgee" id="ENSNBRG00000009934">
    <property type="expression patterns" value="Expressed in mesonephros"/>
</dbReference>
<feature type="chain" id="PRO_5018618334" description="Immunoglobulin V-set domain-containing protein" evidence="12">
    <location>
        <begin position="30"/>
        <end position="218"/>
    </location>
</feature>
<comment type="subcellular location">
    <subcellularLocation>
        <location evidence="1">Cell membrane</location>
        <topology evidence="1">Single-pass type I membrane protein</topology>
    </subcellularLocation>
</comment>
<evidence type="ECO:0000256" key="3">
    <source>
        <dbReference type="ARBA" id="ARBA00022692"/>
    </source>
</evidence>
<keyword evidence="10" id="KW-0393">Immunoglobulin domain</keyword>
<feature type="signal peptide" evidence="12">
    <location>
        <begin position="1"/>
        <end position="29"/>
    </location>
</feature>